<dbReference type="SUPFAM" id="SSF53448">
    <property type="entry name" value="Nucleotide-diphospho-sugar transferases"/>
    <property type="match status" value="1"/>
</dbReference>
<sequence length="353" mass="40049">MAIASQERGITVLICTYNSATRIKETLQALSRQQVTPGAFSVEVLLVDNASTDDTSAVASAEFAALNFPFPYQVLYEGRSGKSNALELGFATARYEYVCIVDDDNWLEENYLSLAWEVMESDRQIGALGGIGRPKCEITPPQWFKDFAVIYAADKQAPKQGDITLHPSYVYGAGCVVRKEAWEKIYRAGFKSMLTGRHGDKLTSGEDNEMCYAFVLAGYKIWYDERLRFQHFIPAKRLTWNYVERIFAGNAESEAALRPYLDYIMALRNASASNKPLIWLRNAKFSLQYAVTFLGKAVKDKEFFREGEPSAIRANFYWQQFKALVKKELTRDKSYHEIEAFVSRLKALEKPAA</sequence>
<organism evidence="2 3">
    <name type="scientific">Hymenobacter metallicola</name>
    <dbReference type="NCBI Taxonomy" id="2563114"/>
    <lineage>
        <taxon>Bacteria</taxon>
        <taxon>Pseudomonadati</taxon>
        <taxon>Bacteroidota</taxon>
        <taxon>Cytophagia</taxon>
        <taxon>Cytophagales</taxon>
        <taxon>Hymenobacteraceae</taxon>
        <taxon>Hymenobacter</taxon>
    </lineage>
</organism>
<comment type="caution">
    <text evidence="2">The sequence shown here is derived from an EMBL/GenBank/DDBJ whole genome shotgun (WGS) entry which is preliminary data.</text>
</comment>
<evidence type="ECO:0000313" key="3">
    <source>
        <dbReference type="Proteomes" id="UP000298471"/>
    </source>
</evidence>
<dbReference type="RefSeq" id="WP_135396756.1">
    <property type="nucleotide sequence ID" value="NZ_SRMB01000004.1"/>
</dbReference>
<dbReference type="InterPro" id="IPR001173">
    <property type="entry name" value="Glyco_trans_2-like"/>
</dbReference>
<dbReference type="Pfam" id="PF00535">
    <property type="entry name" value="Glycos_transf_2"/>
    <property type="match status" value="1"/>
</dbReference>
<name>A0A4Z0Q236_9BACT</name>
<dbReference type="InterPro" id="IPR050834">
    <property type="entry name" value="Glycosyltransf_2"/>
</dbReference>
<dbReference type="InterPro" id="IPR029044">
    <property type="entry name" value="Nucleotide-diphossugar_trans"/>
</dbReference>
<dbReference type="AlphaFoldDB" id="A0A4Z0Q236"/>
<dbReference type="Proteomes" id="UP000298471">
    <property type="component" value="Unassembled WGS sequence"/>
</dbReference>
<keyword evidence="2" id="KW-0808">Transferase</keyword>
<dbReference type="OrthoDB" id="786280at2"/>
<proteinExistence type="predicted"/>
<dbReference type="EMBL" id="SRMB01000004">
    <property type="protein sequence ID" value="TGE23233.1"/>
    <property type="molecule type" value="Genomic_DNA"/>
</dbReference>
<gene>
    <name evidence="2" type="ORF">E5K02_18705</name>
</gene>
<protein>
    <submittedName>
        <fullName evidence="2">Glycosyltransferase</fullName>
    </submittedName>
</protein>
<dbReference type="PANTHER" id="PTHR43685">
    <property type="entry name" value="GLYCOSYLTRANSFERASE"/>
    <property type="match status" value="1"/>
</dbReference>
<accession>A0A4Z0Q236</accession>
<evidence type="ECO:0000313" key="2">
    <source>
        <dbReference type="EMBL" id="TGE23233.1"/>
    </source>
</evidence>
<dbReference type="GO" id="GO:0016740">
    <property type="term" value="F:transferase activity"/>
    <property type="evidence" value="ECO:0007669"/>
    <property type="project" value="UniProtKB-KW"/>
</dbReference>
<dbReference type="CDD" id="cd00761">
    <property type="entry name" value="Glyco_tranf_GTA_type"/>
    <property type="match status" value="1"/>
</dbReference>
<dbReference type="PANTHER" id="PTHR43685:SF2">
    <property type="entry name" value="GLYCOSYLTRANSFERASE 2-LIKE DOMAIN-CONTAINING PROTEIN"/>
    <property type="match status" value="1"/>
</dbReference>
<evidence type="ECO:0000259" key="1">
    <source>
        <dbReference type="Pfam" id="PF00535"/>
    </source>
</evidence>
<dbReference type="Gene3D" id="3.90.550.10">
    <property type="entry name" value="Spore Coat Polysaccharide Biosynthesis Protein SpsA, Chain A"/>
    <property type="match status" value="1"/>
</dbReference>
<feature type="domain" description="Glycosyltransferase 2-like" evidence="1">
    <location>
        <begin position="11"/>
        <end position="184"/>
    </location>
</feature>
<keyword evidence="3" id="KW-1185">Reference proteome</keyword>
<reference evidence="2 3" key="1">
    <citation type="submission" date="2019-04" db="EMBL/GenBank/DDBJ databases">
        <authorList>
            <person name="Feng G."/>
            <person name="Zhang J."/>
            <person name="Zhu H."/>
        </authorList>
    </citation>
    <scope>NUCLEOTIDE SEQUENCE [LARGE SCALE GENOMIC DNA]</scope>
    <source>
        <strain evidence="2 3">9PBR-1</strain>
    </source>
</reference>